<evidence type="ECO:0000259" key="11">
    <source>
        <dbReference type="Pfam" id="PF03895"/>
    </source>
</evidence>
<evidence type="ECO:0000256" key="4">
    <source>
        <dbReference type="ARBA" id="ARBA00022452"/>
    </source>
</evidence>
<keyword evidence="8" id="KW-0472">Membrane</keyword>
<evidence type="ECO:0000256" key="1">
    <source>
        <dbReference type="ARBA" id="ARBA00004241"/>
    </source>
</evidence>
<evidence type="ECO:0000256" key="10">
    <source>
        <dbReference type="SAM" id="SignalP"/>
    </source>
</evidence>
<dbReference type="EMBL" id="PPCX01000004">
    <property type="protein sequence ID" value="PQL14336.1"/>
    <property type="molecule type" value="Genomic_DNA"/>
</dbReference>
<evidence type="ECO:0000256" key="2">
    <source>
        <dbReference type="ARBA" id="ARBA00004442"/>
    </source>
</evidence>
<gene>
    <name evidence="13" type="ORF">VRHSUH09_02170</name>
</gene>
<feature type="chain" id="PRO_5045579859" description="Adhesin" evidence="10">
    <location>
        <begin position="25"/>
        <end position="429"/>
    </location>
</feature>
<dbReference type="InterPro" id="IPR045584">
    <property type="entry name" value="Pilin-like"/>
</dbReference>
<feature type="domain" description="Trimeric autotransporter adhesin YadA-like C-terminal membrane anchor" evidence="11">
    <location>
        <begin position="319"/>
        <end position="374"/>
    </location>
</feature>
<evidence type="ECO:0008006" key="15">
    <source>
        <dbReference type="Google" id="ProtNLM"/>
    </source>
</evidence>
<comment type="subcellular location">
    <subcellularLocation>
        <location evidence="2">Cell outer membrane</location>
    </subcellularLocation>
    <subcellularLocation>
        <location evidence="1">Cell surface</location>
    </subcellularLocation>
</comment>
<keyword evidence="3" id="KW-0813">Transport</keyword>
<dbReference type="Gene3D" id="2.150.10.10">
    <property type="entry name" value="Serralysin-like metalloprotease, C-terminal"/>
    <property type="match status" value="1"/>
</dbReference>
<accession>A0ABX5BZ55</accession>
<dbReference type="Pfam" id="PF05658">
    <property type="entry name" value="YadA_head"/>
    <property type="match status" value="2"/>
</dbReference>
<name>A0ABX5BZ55_9FIRM</name>
<keyword evidence="9" id="KW-0998">Cell outer membrane</keyword>
<sequence>MRVSKKALVLAACLGCGVMTTSLAADSTAVNPSTDAPTVTFVAGKKAIFIGKDQGYTNKGWVGEVLAIGYGGFGKQDALAGETVVVGNASASNARGATVVGQRASTNGENSTVIGSNASASMYSAKTTGAVALGSYSKAYATESTALGYFSQVEPKIDNAVALGARSHAIVGAGEKGYLIEDSDGNSNTWVSKMGAVAVGSKSYGNRQITNLTAGTRDDDAVNVAQLKRVRDYATYTGGVGTTIGDDHVVNVNVGDGLHVEDNKLVADVKAADVNALKQSISASTGSIERLDSNINRLDSNINRVGAMSAALAGLHPVQSDDGTKWNLAVAGGSYKGEKAMALGAFFTPNKIAQFSVGSTVGQNSTMFNVGASFKVGPASEKMASQDTNAINVLSQEVETLKAQHEADVNRIAALEAKVNALANRKSNE</sequence>
<dbReference type="Proteomes" id="UP000238774">
    <property type="component" value="Unassembled WGS sequence"/>
</dbReference>
<evidence type="ECO:0000313" key="14">
    <source>
        <dbReference type="Proteomes" id="UP000238774"/>
    </source>
</evidence>
<keyword evidence="5" id="KW-0812">Transmembrane</keyword>
<comment type="caution">
    <text evidence="13">The sequence shown here is derived from an EMBL/GenBank/DDBJ whole genome shotgun (WGS) entry which is preliminary data.</text>
</comment>
<evidence type="ECO:0000313" key="13">
    <source>
        <dbReference type="EMBL" id="PQL14336.1"/>
    </source>
</evidence>
<dbReference type="RefSeq" id="WP_105081240.1">
    <property type="nucleotide sequence ID" value="NZ_PPCX01000004.1"/>
</dbReference>
<feature type="domain" description="Trimeric autotransporter adhesin YadA-like head" evidence="12">
    <location>
        <begin position="128"/>
        <end position="151"/>
    </location>
</feature>
<reference evidence="13 14" key="1">
    <citation type="submission" date="2018-01" db="EMBL/GenBank/DDBJ databases">
        <title>Draft genome sequences of clinical isolates and type strains of oral Veillonella including Veillonella infantum sp., nov.</title>
        <authorList>
            <person name="Mashima I."/>
            <person name="Liao Y.-C."/>
            <person name="Sabharwal A."/>
            <person name="Haase E.M."/>
            <person name="Nakazawa F."/>
            <person name="Scannapieco F.A."/>
        </authorList>
    </citation>
    <scope>NUCLEOTIDE SEQUENCE [LARGE SCALE GENOMIC DNA]</scope>
    <source>
        <strain evidence="13 14">JCM 15642</strain>
    </source>
</reference>
<feature type="signal peptide" evidence="10">
    <location>
        <begin position="1"/>
        <end position="24"/>
    </location>
</feature>
<dbReference type="InterPro" id="IPR008640">
    <property type="entry name" value="Adhesin_Head_dom"/>
</dbReference>
<keyword evidence="6 10" id="KW-0732">Signal</keyword>
<evidence type="ECO:0000256" key="6">
    <source>
        <dbReference type="ARBA" id="ARBA00022729"/>
    </source>
</evidence>
<evidence type="ECO:0000256" key="3">
    <source>
        <dbReference type="ARBA" id="ARBA00022448"/>
    </source>
</evidence>
<dbReference type="SUPFAM" id="SSF54523">
    <property type="entry name" value="Pili subunits"/>
    <property type="match status" value="1"/>
</dbReference>
<evidence type="ECO:0000259" key="12">
    <source>
        <dbReference type="Pfam" id="PF05658"/>
    </source>
</evidence>
<evidence type="ECO:0000256" key="9">
    <source>
        <dbReference type="ARBA" id="ARBA00023237"/>
    </source>
</evidence>
<dbReference type="Gene3D" id="3.30.1300.30">
    <property type="entry name" value="GSPII I/J protein-like"/>
    <property type="match status" value="1"/>
</dbReference>
<dbReference type="Pfam" id="PF03895">
    <property type="entry name" value="YadA_anchor"/>
    <property type="match status" value="1"/>
</dbReference>
<dbReference type="InterPro" id="IPR011049">
    <property type="entry name" value="Serralysin-like_metalloprot_C"/>
</dbReference>
<proteinExistence type="predicted"/>
<feature type="domain" description="Trimeric autotransporter adhesin YadA-like head" evidence="12">
    <location>
        <begin position="95"/>
        <end position="118"/>
    </location>
</feature>
<evidence type="ECO:0000256" key="7">
    <source>
        <dbReference type="ARBA" id="ARBA00022927"/>
    </source>
</evidence>
<dbReference type="SUPFAM" id="SSF101967">
    <property type="entry name" value="Adhesin YadA, collagen-binding domain"/>
    <property type="match status" value="1"/>
</dbReference>
<evidence type="ECO:0000256" key="5">
    <source>
        <dbReference type="ARBA" id="ARBA00022692"/>
    </source>
</evidence>
<keyword evidence="7" id="KW-0653">Protein transport</keyword>
<keyword evidence="4" id="KW-1134">Transmembrane beta strand</keyword>
<dbReference type="InterPro" id="IPR005594">
    <property type="entry name" value="YadA_C"/>
</dbReference>
<protein>
    <recommendedName>
        <fullName evidence="15">Adhesin</fullName>
    </recommendedName>
</protein>
<organism evidence="13 14">
    <name type="scientific">Veillonella rogosae JCM 15642</name>
    <dbReference type="NCBI Taxonomy" id="1298595"/>
    <lineage>
        <taxon>Bacteria</taxon>
        <taxon>Bacillati</taxon>
        <taxon>Bacillota</taxon>
        <taxon>Negativicutes</taxon>
        <taxon>Veillonellales</taxon>
        <taxon>Veillonellaceae</taxon>
        <taxon>Veillonella</taxon>
    </lineage>
</organism>
<evidence type="ECO:0000256" key="8">
    <source>
        <dbReference type="ARBA" id="ARBA00023136"/>
    </source>
</evidence>
<keyword evidence="14" id="KW-1185">Reference proteome</keyword>
<dbReference type="Gene3D" id="6.10.250.2040">
    <property type="match status" value="1"/>
</dbReference>